<sequence length="57" mass="6431">MHDKSQQHSNNELPPERAESPLTLSHEIARRGENASSFKIQLASITSILGPTIRWLH</sequence>
<organism evidence="2 3">
    <name type="scientific">Schizopora paradoxa</name>
    <dbReference type="NCBI Taxonomy" id="27342"/>
    <lineage>
        <taxon>Eukaryota</taxon>
        <taxon>Fungi</taxon>
        <taxon>Dikarya</taxon>
        <taxon>Basidiomycota</taxon>
        <taxon>Agaricomycotina</taxon>
        <taxon>Agaricomycetes</taxon>
        <taxon>Hymenochaetales</taxon>
        <taxon>Schizoporaceae</taxon>
        <taxon>Schizopora</taxon>
    </lineage>
</organism>
<name>A0A0H2RNN9_9AGAM</name>
<dbReference type="InParanoid" id="A0A0H2RNN9"/>
<reference evidence="2 3" key="1">
    <citation type="submission" date="2015-04" db="EMBL/GenBank/DDBJ databases">
        <title>Complete genome sequence of Schizopora paradoxa KUC8140, a cosmopolitan wood degrader in East Asia.</title>
        <authorList>
            <consortium name="DOE Joint Genome Institute"/>
            <person name="Min B."/>
            <person name="Park H."/>
            <person name="Jang Y."/>
            <person name="Kim J.-J."/>
            <person name="Kim K.H."/>
            <person name="Pangilinan J."/>
            <person name="Lipzen A."/>
            <person name="Riley R."/>
            <person name="Grigoriev I.V."/>
            <person name="Spatafora J.W."/>
            <person name="Choi I.-G."/>
        </authorList>
    </citation>
    <scope>NUCLEOTIDE SEQUENCE [LARGE SCALE GENOMIC DNA]</scope>
    <source>
        <strain evidence="2 3">KUC8140</strain>
    </source>
</reference>
<dbReference type="AlphaFoldDB" id="A0A0H2RNN9"/>
<evidence type="ECO:0000256" key="1">
    <source>
        <dbReference type="SAM" id="MobiDB-lite"/>
    </source>
</evidence>
<proteinExistence type="predicted"/>
<protein>
    <submittedName>
        <fullName evidence="2">Uncharacterized protein</fullName>
    </submittedName>
</protein>
<keyword evidence="3" id="KW-1185">Reference proteome</keyword>
<evidence type="ECO:0000313" key="3">
    <source>
        <dbReference type="Proteomes" id="UP000053477"/>
    </source>
</evidence>
<dbReference type="Proteomes" id="UP000053477">
    <property type="component" value="Unassembled WGS sequence"/>
</dbReference>
<feature type="region of interest" description="Disordered" evidence="1">
    <location>
        <begin position="1"/>
        <end position="29"/>
    </location>
</feature>
<evidence type="ECO:0000313" key="2">
    <source>
        <dbReference type="EMBL" id="KLO06421.1"/>
    </source>
</evidence>
<gene>
    <name evidence="2" type="ORF">SCHPADRAFT_910367</name>
</gene>
<dbReference type="EMBL" id="KQ086209">
    <property type="protein sequence ID" value="KLO06421.1"/>
    <property type="molecule type" value="Genomic_DNA"/>
</dbReference>
<accession>A0A0H2RNN9</accession>